<feature type="domain" description="HTH gntR-type" evidence="4">
    <location>
        <begin position="6"/>
        <end position="73"/>
    </location>
</feature>
<dbReference type="Gene3D" id="1.10.10.10">
    <property type="entry name" value="Winged helix-like DNA-binding domain superfamily/Winged helix DNA-binding domain"/>
    <property type="match status" value="1"/>
</dbReference>
<dbReference type="SUPFAM" id="SSF46785">
    <property type="entry name" value="Winged helix' DNA-binding domain"/>
    <property type="match status" value="1"/>
</dbReference>
<dbReference type="InterPro" id="IPR000524">
    <property type="entry name" value="Tscrpt_reg_HTH_GntR"/>
</dbReference>
<dbReference type="PANTHER" id="PTHR43537">
    <property type="entry name" value="TRANSCRIPTIONAL REGULATOR, GNTR FAMILY"/>
    <property type="match status" value="1"/>
</dbReference>
<dbReference type="InterPro" id="IPR008920">
    <property type="entry name" value="TF_FadR/GntR_C"/>
</dbReference>
<dbReference type="RefSeq" id="WP_154323009.1">
    <property type="nucleotide sequence ID" value="NZ_CAMAAA010000010.1"/>
</dbReference>
<reference evidence="5 6" key="1">
    <citation type="submission" date="2019-08" db="EMBL/GenBank/DDBJ databases">
        <title>In-depth cultivation of the pig gut microbiome towards novel bacterial diversity and tailored functional studies.</title>
        <authorList>
            <person name="Wylensek D."/>
            <person name="Hitch T.C.A."/>
            <person name="Clavel T."/>
        </authorList>
    </citation>
    <scope>NUCLEOTIDE SEQUENCE [LARGE SCALE GENOMIC DNA]</scope>
    <source>
        <strain evidence="5 6">BL-389-WT-3D</strain>
    </source>
</reference>
<evidence type="ECO:0000259" key="4">
    <source>
        <dbReference type="PROSITE" id="PS50949"/>
    </source>
</evidence>
<dbReference type="SUPFAM" id="SSF48008">
    <property type="entry name" value="GntR ligand-binding domain-like"/>
    <property type="match status" value="1"/>
</dbReference>
<dbReference type="PANTHER" id="PTHR43537:SF24">
    <property type="entry name" value="GLUCONATE OPERON TRANSCRIPTIONAL REPRESSOR"/>
    <property type="match status" value="1"/>
</dbReference>
<dbReference type="Pfam" id="PF07729">
    <property type="entry name" value="FCD"/>
    <property type="match status" value="1"/>
</dbReference>
<dbReference type="EMBL" id="VUMB01000010">
    <property type="protein sequence ID" value="MSS39935.1"/>
    <property type="molecule type" value="Genomic_DNA"/>
</dbReference>
<evidence type="ECO:0000256" key="1">
    <source>
        <dbReference type="ARBA" id="ARBA00023015"/>
    </source>
</evidence>
<dbReference type="Pfam" id="PF00392">
    <property type="entry name" value="GntR"/>
    <property type="match status" value="1"/>
</dbReference>
<accession>A0A844FB01</accession>
<dbReference type="PROSITE" id="PS50949">
    <property type="entry name" value="HTH_GNTR"/>
    <property type="match status" value="1"/>
</dbReference>
<dbReference type="SMART" id="SM00345">
    <property type="entry name" value="HTH_GNTR"/>
    <property type="match status" value="1"/>
</dbReference>
<keyword evidence="3" id="KW-0804">Transcription</keyword>
<name>A0A844FB01_CLOSV</name>
<evidence type="ECO:0000313" key="6">
    <source>
        <dbReference type="Proteomes" id="UP000462363"/>
    </source>
</evidence>
<dbReference type="AlphaFoldDB" id="A0A844FB01"/>
<dbReference type="InterPro" id="IPR036390">
    <property type="entry name" value="WH_DNA-bd_sf"/>
</dbReference>
<evidence type="ECO:0000256" key="3">
    <source>
        <dbReference type="ARBA" id="ARBA00023163"/>
    </source>
</evidence>
<keyword evidence="2" id="KW-0238">DNA-binding</keyword>
<dbReference type="GO" id="GO:0003700">
    <property type="term" value="F:DNA-binding transcription factor activity"/>
    <property type="evidence" value="ECO:0007669"/>
    <property type="project" value="InterPro"/>
</dbReference>
<gene>
    <name evidence="5" type="ORF">FYJ37_06115</name>
</gene>
<keyword evidence="1" id="KW-0805">Transcription regulation</keyword>
<dbReference type="CDD" id="cd07377">
    <property type="entry name" value="WHTH_GntR"/>
    <property type="match status" value="1"/>
</dbReference>
<dbReference type="Proteomes" id="UP000462363">
    <property type="component" value="Unassembled WGS sequence"/>
</dbReference>
<evidence type="ECO:0000256" key="2">
    <source>
        <dbReference type="ARBA" id="ARBA00023125"/>
    </source>
</evidence>
<organism evidence="5 6">
    <name type="scientific">Clostridium scindens (strain JCM 10418 / VPI 12708)</name>
    <dbReference type="NCBI Taxonomy" id="29347"/>
    <lineage>
        <taxon>Bacteria</taxon>
        <taxon>Bacillati</taxon>
        <taxon>Bacillota</taxon>
        <taxon>Clostridia</taxon>
        <taxon>Lachnospirales</taxon>
        <taxon>Lachnospiraceae</taxon>
    </lineage>
</organism>
<sequence>MANKSASLADQAYENIKTNILNLTYPPGMALTEALLCRRLGMSRSPVRAAIHRLQTEGLIVSDYYKSMTVKEITDKDINEIYQLRELLEGAAFKLIFTTGRNEEYSYRIEEKVVRMCAAANDLYEWEVADTAMHMEIVSIFDNDRINRIYENNLSELIRMGQYSVKNGMHIPKTNENLKKMVRHMRKGDYEKAYAILTADHFGTGKDSALKGR</sequence>
<dbReference type="Gene3D" id="1.20.120.530">
    <property type="entry name" value="GntR ligand-binding domain-like"/>
    <property type="match status" value="1"/>
</dbReference>
<comment type="caution">
    <text evidence="5">The sequence shown here is derived from an EMBL/GenBank/DDBJ whole genome shotgun (WGS) entry which is preliminary data.</text>
</comment>
<dbReference type="InterPro" id="IPR011711">
    <property type="entry name" value="GntR_C"/>
</dbReference>
<dbReference type="SMART" id="SM00895">
    <property type="entry name" value="FCD"/>
    <property type="match status" value="1"/>
</dbReference>
<proteinExistence type="predicted"/>
<protein>
    <submittedName>
        <fullName evidence="5">GntR family transcriptional regulator</fullName>
    </submittedName>
</protein>
<dbReference type="InterPro" id="IPR036388">
    <property type="entry name" value="WH-like_DNA-bd_sf"/>
</dbReference>
<evidence type="ECO:0000313" key="5">
    <source>
        <dbReference type="EMBL" id="MSS39935.1"/>
    </source>
</evidence>
<dbReference type="GO" id="GO:0003677">
    <property type="term" value="F:DNA binding"/>
    <property type="evidence" value="ECO:0007669"/>
    <property type="project" value="UniProtKB-KW"/>
</dbReference>